<feature type="domain" description="CWF21" evidence="8">
    <location>
        <begin position="57"/>
        <end position="102"/>
    </location>
</feature>
<evidence type="ECO:0000256" key="7">
    <source>
        <dbReference type="SAM" id="MobiDB-lite"/>
    </source>
</evidence>
<evidence type="ECO:0000259" key="8">
    <source>
        <dbReference type="SMART" id="SM01115"/>
    </source>
</evidence>
<comment type="similarity">
    <text evidence="2">Belongs to the CWC21 family.</text>
</comment>
<evidence type="ECO:0000256" key="3">
    <source>
        <dbReference type="ARBA" id="ARBA00022664"/>
    </source>
</evidence>
<dbReference type="InterPro" id="IPR013170">
    <property type="entry name" value="mRNA_splic_Cwf21_dom"/>
</dbReference>
<dbReference type="Proteomes" id="UP001177023">
    <property type="component" value="Unassembled WGS sequence"/>
</dbReference>
<feature type="non-terminal residue" evidence="9">
    <location>
        <position position="278"/>
    </location>
</feature>
<dbReference type="GO" id="GO:0005681">
    <property type="term" value="C:spliceosomal complex"/>
    <property type="evidence" value="ECO:0007669"/>
    <property type="project" value="UniProtKB-KW"/>
</dbReference>
<evidence type="ECO:0000256" key="2">
    <source>
        <dbReference type="ARBA" id="ARBA00005954"/>
    </source>
</evidence>
<keyword evidence="6" id="KW-0539">Nucleus</keyword>
<comment type="caution">
    <text evidence="9">The sequence shown here is derived from an EMBL/GenBank/DDBJ whole genome shotgun (WGS) entry which is preliminary data.</text>
</comment>
<dbReference type="GO" id="GO:0008380">
    <property type="term" value="P:RNA splicing"/>
    <property type="evidence" value="ECO:0007669"/>
    <property type="project" value="UniProtKB-KW"/>
</dbReference>
<dbReference type="CDD" id="cd21373">
    <property type="entry name" value="cwf21_SRRM2-like"/>
    <property type="match status" value="1"/>
</dbReference>
<gene>
    <name evidence="9" type="ORF">MSPICULIGERA_LOCUS16264</name>
</gene>
<feature type="region of interest" description="Disordered" evidence="7">
    <location>
        <begin position="174"/>
        <end position="278"/>
    </location>
</feature>
<evidence type="ECO:0000256" key="5">
    <source>
        <dbReference type="ARBA" id="ARBA00023187"/>
    </source>
</evidence>
<keyword evidence="5" id="KW-0508">mRNA splicing</keyword>
<organism evidence="9 10">
    <name type="scientific">Mesorhabditis spiculigera</name>
    <dbReference type="NCBI Taxonomy" id="96644"/>
    <lineage>
        <taxon>Eukaryota</taxon>
        <taxon>Metazoa</taxon>
        <taxon>Ecdysozoa</taxon>
        <taxon>Nematoda</taxon>
        <taxon>Chromadorea</taxon>
        <taxon>Rhabditida</taxon>
        <taxon>Rhabditina</taxon>
        <taxon>Rhabditomorpha</taxon>
        <taxon>Rhabditoidea</taxon>
        <taxon>Rhabditidae</taxon>
        <taxon>Mesorhabditinae</taxon>
        <taxon>Mesorhabditis</taxon>
    </lineage>
</organism>
<feature type="compositionally biased region" description="Low complexity" evidence="7">
    <location>
        <begin position="225"/>
        <end position="241"/>
    </location>
</feature>
<dbReference type="Pfam" id="PF08312">
    <property type="entry name" value="cwf21"/>
    <property type="match status" value="1"/>
</dbReference>
<feature type="compositionally biased region" description="Basic residues" evidence="7">
    <location>
        <begin position="174"/>
        <end position="198"/>
    </location>
</feature>
<reference evidence="9" key="1">
    <citation type="submission" date="2023-06" db="EMBL/GenBank/DDBJ databases">
        <authorList>
            <person name="Delattre M."/>
        </authorList>
    </citation>
    <scope>NUCLEOTIDE SEQUENCE</scope>
    <source>
        <strain evidence="9">AF72</strain>
    </source>
</reference>
<feature type="compositionally biased region" description="Basic and acidic residues" evidence="7">
    <location>
        <begin position="256"/>
        <end position="278"/>
    </location>
</feature>
<proteinExistence type="inferred from homology"/>
<name>A0AA36GA12_9BILA</name>
<evidence type="ECO:0000256" key="4">
    <source>
        <dbReference type="ARBA" id="ARBA00022728"/>
    </source>
</evidence>
<accession>A0AA36GA12</accession>
<evidence type="ECO:0000313" key="10">
    <source>
        <dbReference type="Proteomes" id="UP001177023"/>
    </source>
</evidence>
<evidence type="ECO:0000256" key="6">
    <source>
        <dbReference type="ARBA" id="ARBA00023242"/>
    </source>
</evidence>
<feature type="compositionally biased region" description="Basic and acidic residues" evidence="7">
    <location>
        <begin position="199"/>
        <end position="215"/>
    </location>
</feature>
<sequence>MYNGVGVQTARGTGTNGYVQANLSHVMLSRKRVDYNADADLARNEAMLTKKPDEAMIEHSRKRAVEVKCTEFEMLMESKGFEPEEIEKKVGDYRKVLLSQLANGELNVDDELDAKNSHVKQLNAMGERDRFRSAFGIKEDYVPGSSMQNMNPTLPDLNAVVETDDKKALLELKAKKKADKKLRKKLKKEKKKQKKREKKEKAARKEREAQKEKDKSKKRRKDSSSDSSSASDSESSSSSSSDSEDERRRRKRKEARRPEKEVKKEVDSDDEGTRRRNR</sequence>
<dbReference type="InterPro" id="IPR051372">
    <property type="entry name" value="CWC21"/>
</dbReference>
<evidence type="ECO:0000313" key="9">
    <source>
        <dbReference type="EMBL" id="CAJ0578000.1"/>
    </source>
</evidence>
<dbReference type="PANTHER" id="PTHR36562:SF5">
    <property type="entry name" value="SERINE_ARGININE REPETITIVE MATRIX 2"/>
    <property type="match status" value="1"/>
</dbReference>
<dbReference type="AlphaFoldDB" id="A0AA36GA12"/>
<dbReference type="Gene3D" id="6.10.140.420">
    <property type="match status" value="1"/>
</dbReference>
<dbReference type="PANTHER" id="PTHR36562">
    <property type="entry name" value="SERINE/ARGININE REPETITIVE MATRIX 2"/>
    <property type="match status" value="1"/>
</dbReference>
<dbReference type="GO" id="GO:0006397">
    <property type="term" value="P:mRNA processing"/>
    <property type="evidence" value="ECO:0007669"/>
    <property type="project" value="UniProtKB-KW"/>
</dbReference>
<protein>
    <recommendedName>
        <fullName evidence="8">CWF21 domain-containing protein</fullName>
    </recommendedName>
</protein>
<keyword evidence="10" id="KW-1185">Reference proteome</keyword>
<comment type="subcellular location">
    <subcellularLocation>
        <location evidence="1">Nucleus</location>
    </subcellularLocation>
</comment>
<keyword evidence="4" id="KW-0747">Spliceosome</keyword>
<dbReference type="SMART" id="SM01115">
    <property type="entry name" value="cwf21"/>
    <property type="match status" value="1"/>
</dbReference>
<evidence type="ECO:0000256" key="1">
    <source>
        <dbReference type="ARBA" id="ARBA00004123"/>
    </source>
</evidence>
<dbReference type="EMBL" id="CATQJA010002652">
    <property type="protein sequence ID" value="CAJ0578000.1"/>
    <property type="molecule type" value="Genomic_DNA"/>
</dbReference>
<keyword evidence="3" id="KW-0507">mRNA processing</keyword>